<evidence type="ECO:0000313" key="3">
    <source>
        <dbReference type="Proteomes" id="UP000386575"/>
    </source>
</evidence>
<feature type="transmembrane region" description="Helical" evidence="1">
    <location>
        <begin position="154"/>
        <end position="172"/>
    </location>
</feature>
<keyword evidence="1" id="KW-0472">Membrane</keyword>
<keyword evidence="1" id="KW-0812">Transmembrane</keyword>
<dbReference type="RefSeq" id="WP_151041007.1">
    <property type="nucleotide sequence ID" value="NZ_VZUL01000002.1"/>
</dbReference>
<evidence type="ECO:0000313" key="2">
    <source>
        <dbReference type="EMBL" id="KAB1085356.1"/>
    </source>
</evidence>
<organism evidence="2 3">
    <name type="scientific">Neorhizobium galegae</name>
    <name type="common">Rhizobium galegae</name>
    <dbReference type="NCBI Taxonomy" id="399"/>
    <lineage>
        <taxon>Bacteria</taxon>
        <taxon>Pseudomonadati</taxon>
        <taxon>Pseudomonadota</taxon>
        <taxon>Alphaproteobacteria</taxon>
        <taxon>Hyphomicrobiales</taxon>
        <taxon>Rhizobiaceae</taxon>
        <taxon>Rhizobium/Agrobacterium group</taxon>
        <taxon>Neorhizobium</taxon>
    </lineage>
</organism>
<proteinExistence type="predicted"/>
<comment type="caution">
    <text evidence="2">The sequence shown here is derived from an EMBL/GenBank/DDBJ whole genome shotgun (WGS) entry which is preliminary data.</text>
</comment>
<evidence type="ECO:0000256" key="1">
    <source>
        <dbReference type="SAM" id="Phobius"/>
    </source>
</evidence>
<feature type="transmembrane region" description="Helical" evidence="1">
    <location>
        <begin position="130"/>
        <end position="148"/>
    </location>
</feature>
<gene>
    <name evidence="2" type="ORF">F4V91_02230</name>
</gene>
<protein>
    <submittedName>
        <fullName evidence="2">Uncharacterized protein</fullName>
    </submittedName>
</protein>
<sequence>MAYLTVELLQTATNAATVRPAAYALSSLERGVVMLSLSDPRISIRSLGRVERSFRLVFGGKRINPLADGHLEALRRFAVSYRLDRGVGHDREIAIAHEAGLAPDELAAVRLIVDRHVRSSPRRRVTLSRILTLAGIMLAASWMAYTMNKLTDDLIASVILALVACLFTATLISPQPHGTRR</sequence>
<keyword evidence="1" id="KW-1133">Transmembrane helix</keyword>
<dbReference type="Proteomes" id="UP000386575">
    <property type="component" value="Unassembled WGS sequence"/>
</dbReference>
<dbReference type="AlphaFoldDB" id="A0A6A1TMC2"/>
<dbReference type="EMBL" id="VZUL01000002">
    <property type="protein sequence ID" value="KAB1085356.1"/>
    <property type="molecule type" value="Genomic_DNA"/>
</dbReference>
<reference evidence="2 3" key="1">
    <citation type="submission" date="2019-09" db="EMBL/GenBank/DDBJ databases">
        <title>Genome sequencing of Ng87 strain.</title>
        <authorList>
            <person name="Karasev E.S."/>
            <person name="Andronov E."/>
        </authorList>
    </citation>
    <scope>NUCLEOTIDE SEQUENCE [LARGE SCALE GENOMIC DNA]</scope>
    <source>
        <strain evidence="2 3">Ng87</strain>
    </source>
</reference>
<accession>A0A6A1TMC2</accession>
<name>A0A6A1TMC2_NEOGA</name>